<protein>
    <submittedName>
        <fullName evidence="10">Metal uptake regulator</fullName>
    </submittedName>
</protein>
<comment type="cofactor">
    <cofactor evidence="9">
        <name>Zn(2+)</name>
        <dbReference type="ChEBI" id="CHEBI:29105"/>
    </cofactor>
    <text evidence="9">Binds 1 zinc ion per subunit.</text>
</comment>
<keyword evidence="7" id="KW-0238">DNA-binding</keyword>
<keyword evidence="11" id="KW-1185">Reference proteome</keyword>
<dbReference type="GO" id="GO:0000976">
    <property type="term" value="F:transcription cis-regulatory region binding"/>
    <property type="evidence" value="ECO:0007669"/>
    <property type="project" value="TreeGrafter"/>
</dbReference>
<dbReference type="PANTHER" id="PTHR33202">
    <property type="entry name" value="ZINC UPTAKE REGULATION PROTEIN"/>
    <property type="match status" value="1"/>
</dbReference>
<comment type="similarity">
    <text evidence="2">Belongs to the Fur family.</text>
</comment>
<comment type="caution">
    <text evidence="10">The sequence shown here is derived from an EMBL/GenBank/DDBJ whole genome shotgun (WGS) entry which is preliminary data.</text>
</comment>
<evidence type="ECO:0000313" key="11">
    <source>
        <dbReference type="Proteomes" id="UP000033695"/>
    </source>
</evidence>
<keyword evidence="5 9" id="KW-0862">Zinc</keyword>
<evidence type="ECO:0000256" key="7">
    <source>
        <dbReference type="ARBA" id="ARBA00023125"/>
    </source>
</evidence>
<evidence type="ECO:0000313" key="10">
    <source>
        <dbReference type="EMBL" id="KJY51151.1"/>
    </source>
</evidence>
<evidence type="ECO:0000256" key="8">
    <source>
        <dbReference type="ARBA" id="ARBA00023163"/>
    </source>
</evidence>
<evidence type="ECO:0000256" key="1">
    <source>
        <dbReference type="ARBA" id="ARBA00004496"/>
    </source>
</evidence>
<dbReference type="GO" id="GO:1900376">
    <property type="term" value="P:regulation of secondary metabolite biosynthetic process"/>
    <property type="evidence" value="ECO:0007669"/>
    <property type="project" value="TreeGrafter"/>
</dbReference>
<dbReference type="InterPro" id="IPR036388">
    <property type="entry name" value="WH-like_DNA-bd_sf"/>
</dbReference>
<keyword evidence="8" id="KW-0804">Transcription</keyword>
<keyword evidence="6" id="KW-0805">Transcription regulation</keyword>
<dbReference type="Proteomes" id="UP000033695">
    <property type="component" value="Unassembled WGS sequence"/>
</dbReference>
<evidence type="ECO:0000256" key="6">
    <source>
        <dbReference type="ARBA" id="ARBA00023015"/>
    </source>
</evidence>
<dbReference type="OrthoDB" id="8659436at2"/>
<feature type="binding site" evidence="9">
    <location>
        <position position="98"/>
    </location>
    <ligand>
        <name>Zn(2+)</name>
        <dbReference type="ChEBI" id="CHEBI:29105"/>
    </ligand>
</feature>
<feature type="binding site" evidence="9">
    <location>
        <position position="138"/>
    </location>
    <ligand>
        <name>Zn(2+)</name>
        <dbReference type="ChEBI" id="CHEBI:29105"/>
    </ligand>
</feature>
<dbReference type="HOGENOM" id="CLU_096072_5_1_9"/>
<accession>A0A0F4L0P3</accession>
<dbReference type="EMBL" id="JXBZ01000002">
    <property type="protein sequence ID" value="KJY51151.1"/>
    <property type="molecule type" value="Genomic_DNA"/>
</dbReference>
<sequence>MEALKTALQLLQQNNFKITKQRQYLLNYLYQQADFYISLAQLDQKMRLLFPNMSHDTIYRNVKEMQEIGILETKMFANGLRVKFQCDFHKQEHSHFICQQCGRALEIPLPDFSAVKKSLENCQINQYHVEVWGVCSHCHKKTTSKV</sequence>
<dbReference type="Gene3D" id="3.30.1490.190">
    <property type="match status" value="1"/>
</dbReference>
<dbReference type="CDD" id="cd07153">
    <property type="entry name" value="Fur_like"/>
    <property type="match status" value="1"/>
</dbReference>
<dbReference type="GO" id="GO:0045892">
    <property type="term" value="P:negative regulation of DNA-templated transcription"/>
    <property type="evidence" value="ECO:0007669"/>
    <property type="project" value="TreeGrafter"/>
</dbReference>
<dbReference type="GO" id="GO:0003700">
    <property type="term" value="F:DNA-binding transcription factor activity"/>
    <property type="evidence" value="ECO:0007669"/>
    <property type="project" value="InterPro"/>
</dbReference>
<dbReference type="AlphaFoldDB" id="A0A0F4L0P3"/>
<feature type="binding site" evidence="9">
    <location>
        <position position="135"/>
    </location>
    <ligand>
        <name>Zn(2+)</name>
        <dbReference type="ChEBI" id="CHEBI:29105"/>
    </ligand>
</feature>
<evidence type="ECO:0000256" key="3">
    <source>
        <dbReference type="ARBA" id="ARBA00022490"/>
    </source>
</evidence>
<dbReference type="RefSeq" id="WP_045922105.1">
    <property type="nucleotide sequence ID" value="NZ_JAAEDY010000002.1"/>
</dbReference>
<evidence type="ECO:0000256" key="2">
    <source>
        <dbReference type="ARBA" id="ARBA00007957"/>
    </source>
</evidence>
<name>A0A0F4L0P3_9LACO</name>
<evidence type="ECO:0000256" key="4">
    <source>
        <dbReference type="ARBA" id="ARBA00022491"/>
    </source>
</evidence>
<dbReference type="PANTHER" id="PTHR33202:SF1">
    <property type="entry name" value="FERRIC UPTAKE REGULATION PROTEIN"/>
    <property type="match status" value="1"/>
</dbReference>
<keyword evidence="4" id="KW-0678">Repressor</keyword>
<dbReference type="InterPro" id="IPR002481">
    <property type="entry name" value="FUR"/>
</dbReference>
<organism evidence="10 11">
    <name type="scientific">Bombilactobacillus mellis</name>
    <dbReference type="NCBI Taxonomy" id="1218508"/>
    <lineage>
        <taxon>Bacteria</taxon>
        <taxon>Bacillati</taxon>
        <taxon>Bacillota</taxon>
        <taxon>Bacilli</taxon>
        <taxon>Lactobacillales</taxon>
        <taxon>Lactobacillaceae</taxon>
        <taxon>Bombilactobacillus</taxon>
    </lineage>
</organism>
<feature type="binding site" evidence="9">
    <location>
        <position position="101"/>
    </location>
    <ligand>
        <name>Zn(2+)</name>
        <dbReference type="ChEBI" id="CHEBI:29105"/>
    </ligand>
</feature>
<dbReference type="Gene3D" id="1.10.10.10">
    <property type="entry name" value="Winged helix-like DNA-binding domain superfamily/Winged helix DNA-binding domain"/>
    <property type="match status" value="1"/>
</dbReference>
<dbReference type="InterPro" id="IPR036390">
    <property type="entry name" value="WH_DNA-bd_sf"/>
</dbReference>
<dbReference type="STRING" id="1218508.JG29_01950"/>
<comment type="subcellular location">
    <subcellularLocation>
        <location evidence="1">Cytoplasm</location>
    </subcellularLocation>
</comment>
<dbReference type="GO" id="GO:0005737">
    <property type="term" value="C:cytoplasm"/>
    <property type="evidence" value="ECO:0007669"/>
    <property type="project" value="UniProtKB-SubCell"/>
</dbReference>
<dbReference type="PATRIC" id="fig|1218508.4.peg.201"/>
<dbReference type="SUPFAM" id="SSF46785">
    <property type="entry name" value="Winged helix' DNA-binding domain"/>
    <property type="match status" value="1"/>
</dbReference>
<gene>
    <name evidence="10" type="ORF">JG29_01950</name>
</gene>
<evidence type="ECO:0000256" key="9">
    <source>
        <dbReference type="PIRSR" id="PIRSR602481-1"/>
    </source>
</evidence>
<dbReference type="InterPro" id="IPR043135">
    <property type="entry name" value="Fur_C"/>
</dbReference>
<reference evidence="10 11" key="1">
    <citation type="submission" date="2014-12" db="EMBL/GenBank/DDBJ databases">
        <title>Comparative genomics of the lactic acid bacteria isolated from the honey bee gut.</title>
        <authorList>
            <person name="Ellegaard K.M."/>
            <person name="Tamarit D."/>
            <person name="Javelind E."/>
            <person name="Olofsson T."/>
            <person name="Andersson S.G."/>
            <person name="Vasquez A."/>
        </authorList>
    </citation>
    <scope>NUCLEOTIDE SEQUENCE [LARGE SCALE GENOMIC DNA]</scope>
    <source>
        <strain evidence="10 11">Hon2</strain>
    </source>
</reference>
<dbReference type="GO" id="GO:0008270">
    <property type="term" value="F:zinc ion binding"/>
    <property type="evidence" value="ECO:0007669"/>
    <property type="project" value="TreeGrafter"/>
</dbReference>
<keyword evidence="9" id="KW-0479">Metal-binding</keyword>
<evidence type="ECO:0000256" key="5">
    <source>
        <dbReference type="ARBA" id="ARBA00022833"/>
    </source>
</evidence>
<proteinExistence type="inferred from homology"/>
<dbReference type="Pfam" id="PF01475">
    <property type="entry name" value="FUR"/>
    <property type="match status" value="1"/>
</dbReference>
<keyword evidence="3" id="KW-0963">Cytoplasm</keyword>